<dbReference type="EMBL" id="PPUT01000022">
    <property type="protein sequence ID" value="RDC43145.1"/>
    <property type="molecule type" value="Genomic_DNA"/>
</dbReference>
<evidence type="ECO:0000256" key="1">
    <source>
        <dbReference type="PROSITE-ProRule" id="PRU00110"/>
    </source>
</evidence>
<protein>
    <submittedName>
        <fullName evidence="3">Hpt domain-containing protein</fullName>
    </submittedName>
</protein>
<comment type="caution">
    <text evidence="3">The sequence shown here is derived from an EMBL/GenBank/DDBJ whole genome shotgun (WGS) entry which is preliminary data.</text>
</comment>
<dbReference type="SUPFAM" id="SSF47226">
    <property type="entry name" value="Histidine-containing phosphotransfer domain, HPT domain"/>
    <property type="match status" value="1"/>
</dbReference>
<dbReference type="Pfam" id="PF01627">
    <property type="entry name" value="Hpt"/>
    <property type="match status" value="1"/>
</dbReference>
<keyword evidence="1" id="KW-0597">Phosphoprotein</keyword>
<feature type="domain" description="HPt" evidence="2">
    <location>
        <begin position="23"/>
        <end position="120"/>
    </location>
</feature>
<evidence type="ECO:0000313" key="3">
    <source>
        <dbReference type="EMBL" id="RDC43145.1"/>
    </source>
</evidence>
<proteinExistence type="predicted"/>
<dbReference type="InterPro" id="IPR036641">
    <property type="entry name" value="HPT_dom_sf"/>
</dbReference>
<dbReference type="RefSeq" id="WP_114549376.1">
    <property type="nucleotide sequence ID" value="NZ_DBGDPA010000027.1"/>
</dbReference>
<evidence type="ECO:0000259" key="2">
    <source>
        <dbReference type="PROSITE" id="PS50894"/>
    </source>
</evidence>
<dbReference type="GO" id="GO:0000160">
    <property type="term" value="P:phosphorelay signal transduction system"/>
    <property type="evidence" value="ECO:0007669"/>
    <property type="project" value="InterPro"/>
</dbReference>
<dbReference type="Gene3D" id="1.20.120.160">
    <property type="entry name" value="HPT domain"/>
    <property type="match status" value="1"/>
</dbReference>
<feature type="modified residue" description="Phosphohistidine" evidence="1">
    <location>
        <position position="60"/>
    </location>
</feature>
<reference evidence="3 4" key="1">
    <citation type="journal article" date="2018" name="Elife">
        <title>Discovery and characterization of a prevalent human gut bacterial enzyme sufficient for the inactivation of a family of plant toxins.</title>
        <authorList>
            <person name="Koppel N."/>
            <person name="Bisanz J.E."/>
            <person name="Pandelia M.E."/>
            <person name="Turnbaugh P.J."/>
            <person name="Balskus E.P."/>
        </authorList>
    </citation>
    <scope>NUCLEOTIDE SEQUENCE [LARGE SCALE GENOMIC DNA]</scope>
    <source>
        <strain evidence="3 4">OB21 GAM 11</strain>
    </source>
</reference>
<gene>
    <name evidence="3" type="ORF">C1850_08660</name>
</gene>
<accession>A0A369NZJ7</accession>
<name>A0A369NZJ7_9ACTN</name>
<dbReference type="CDD" id="cd00088">
    <property type="entry name" value="HPT"/>
    <property type="match status" value="1"/>
</dbReference>
<dbReference type="AlphaFoldDB" id="A0A369NZJ7"/>
<dbReference type="Proteomes" id="UP000253805">
    <property type="component" value="Unassembled WGS sequence"/>
</dbReference>
<dbReference type="PROSITE" id="PS50894">
    <property type="entry name" value="HPT"/>
    <property type="match status" value="1"/>
</dbReference>
<organism evidence="3 4">
    <name type="scientific">Adlercreutzia equolifaciens subsp. celatus</name>
    <dbReference type="NCBI Taxonomy" id="394340"/>
    <lineage>
        <taxon>Bacteria</taxon>
        <taxon>Bacillati</taxon>
        <taxon>Actinomycetota</taxon>
        <taxon>Coriobacteriia</taxon>
        <taxon>Eggerthellales</taxon>
        <taxon>Eggerthellaceae</taxon>
        <taxon>Adlercreutzia</taxon>
    </lineage>
</organism>
<sequence length="120" mass="12822">MSLEIAYAAMGGDLETVRGRLLTDERIEKFAKIFLQDTSMQTLESALEAGDLPEAYRGAHTLKGVSRDLGFTPLFEAAAALSDALRLDDAGVPARVEAVPELMPAVRAAYALVVDSIAII</sequence>
<evidence type="ECO:0000313" key="4">
    <source>
        <dbReference type="Proteomes" id="UP000253805"/>
    </source>
</evidence>
<dbReference type="InterPro" id="IPR008207">
    <property type="entry name" value="Sig_transdc_His_kin_Hpt_dom"/>
</dbReference>